<evidence type="ECO:0000256" key="1">
    <source>
        <dbReference type="SAM" id="MobiDB-lite"/>
    </source>
</evidence>
<dbReference type="GeneID" id="91085367"/>
<dbReference type="AlphaFoldDB" id="A0AAJ8LYP2"/>
<gene>
    <name evidence="2" type="ORF">L203_101153</name>
</gene>
<dbReference type="CDD" id="cd21075">
    <property type="entry name" value="DBD_XPA-like"/>
    <property type="match status" value="1"/>
</dbReference>
<protein>
    <recommendedName>
        <fullName evidence="4">F-box domain-containing protein</fullName>
    </recommendedName>
</protein>
<feature type="compositionally biased region" description="Polar residues" evidence="1">
    <location>
        <begin position="1"/>
        <end position="10"/>
    </location>
</feature>
<sequence>MALNRHSQPAFQIEDEPLSKRLRSSKQSLATSSLGTHPTTHKESELRNRAKASALRRSKGEPNIIPAKSHIVPSSSLTSFMDKREELINFTSKEHQKRIRKPLVARGARWTDIPDWGDRTDCPLFKLPAEVLDLCFGTKLNVGLQMRDYVALAGVSKYFRVHFTDTVFRNIYLEHNPEYLPALSRESQSPQRIPPTHLIFTRPVKDWYRRPPRKNFPQMEKYLCSRLPHSEWTKKDYDFWTEADSIMAEARSIWNEGKEEVAKKKRKLAEKQMAVRNVLVQGISRTILASVPGIEPGKTAGPKNELGIPLEHVSQNDTMENDVETDEKLDELDIMSPYYYRIKTLFNRLRSIHFDYSKWRKLPIEERLKALRECPDWTLPDETDIEQPYMVIYDRKTWNRVPHNHYPSPWRARAAEMANAKWIHRSDAIKLFRIGEAELLCLKHFLVPNPMNARAPQILYCLGAVQALALRSHGGPIAHHLYVERALQKASRSLNTRRQVAASLPLLLEPKSKQFRSRDSYEKVAAKYGLDINCGAWFWRGVFLDWIIDRNRWVERQKQMILEGLDADNEDQQEGSQLQEDNGGFAPGLPAGISFPTLDYSGDLGNIESNNDDNDDDEIFGSSALNRDDMGGTVAEG</sequence>
<feature type="region of interest" description="Disordered" evidence="1">
    <location>
        <begin position="603"/>
        <end position="637"/>
    </location>
</feature>
<keyword evidence="3" id="KW-1185">Reference proteome</keyword>
<evidence type="ECO:0008006" key="4">
    <source>
        <dbReference type="Google" id="ProtNLM"/>
    </source>
</evidence>
<evidence type="ECO:0000313" key="2">
    <source>
        <dbReference type="EMBL" id="WVN85995.1"/>
    </source>
</evidence>
<organism evidence="2 3">
    <name type="scientific">Cryptococcus depauperatus CBS 7841</name>
    <dbReference type="NCBI Taxonomy" id="1295531"/>
    <lineage>
        <taxon>Eukaryota</taxon>
        <taxon>Fungi</taxon>
        <taxon>Dikarya</taxon>
        <taxon>Basidiomycota</taxon>
        <taxon>Agaricomycotina</taxon>
        <taxon>Tremellomycetes</taxon>
        <taxon>Tremellales</taxon>
        <taxon>Cryptococcaceae</taxon>
        <taxon>Cryptococcus</taxon>
    </lineage>
</organism>
<feature type="region of interest" description="Disordered" evidence="1">
    <location>
        <begin position="1"/>
        <end position="67"/>
    </location>
</feature>
<reference evidence="2" key="2">
    <citation type="journal article" date="2022" name="Elife">
        <title>Obligate sexual reproduction of a homothallic fungus closely related to the Cryptococcus pathogenic species complex.</title>
        <authorList>
            <person name="Passer A.R."/>
            <person name="Clancey S.A."/>
            <person name="Shea T."/>
            <person name="David-Palma M."/>
            <person name="Averette A.F."/>
            <person name="Boekhout T."/>
            <person name="Porcel B.M."/>
            <person name="Nowrousian M."/>
            <person name="Cuomo C.A."/>
            <person name="Sun S."/>
            <person name="Heitman J."/>
            <person name="Coelho M.A."/>
        </authorList>
    </citation>
    <scope>NUCLEOTIDE SEQUENCE</scope>
    <source>
        <strain evidence="2">CBS 7841</strain>
    </source>
</reference>
<reference evidence="2" key="3">
    <citation type="submission" date="2024-01" db="EMBL/GenBank/DDBJ databases">
        <authorList>
            <person name="Coelho M.A."/>
            <person name="David-Palma M."/>
            <person name="Shea T."/>
            <person name="Sun S."/>
            <person name="Cuomo C.A."/>
            <person name="Heitman J."/>
        </authorList>
    </citation>
    <scope>NUCLEOTIDE SEQUENCE</scope>
    <source>
        <strain evidence="2">CBS 7841</strain>
    </source>
</reference>
<reference evidence="2" key="1">
    <citation type="submission" date="2016-06" db="EMBL/GenBank/DDBJ databases">
        <authorList>
            <person name="Cuomo C."/>
            <person name="Litvintseva A."/>
            <person name="Heitman J."/>
            <person name="Chen Y."/>
            <person name="Sun S."/>
            <person name="Springer D."/>
            <person name="Dromer F."/>
            <person name="Young S."/>
            <person name="Zeng Q."/>
            <person name="Chapman S."/>
            <person name="Gujja S."/>
            <person name="Saif S."/>
            <person name="Birren B."/>
        </authorList>
    </citation>
    <scope>NUCLEOTIDE SEQUENCE</scope>
    <source>
        <strain evidence="2">CBS 7841</strain>
    </source>
</reference>
<dbReference type="RefSeq" id="XP_066066695.1">
    <property type="nucleotide sequence ID" value="XM_066210598.1"/>
</dbReference>
<dbReference type="KEGG" id="cdep:91085367"/>
<accession>A0AAJ8LYP2</accession>
<feature type="compositionally biased region" description="Acidic residues" evidence="1">
    <location>
        <begin position="610"/>
        <end position="619"/>
    </location>
</feature>
<dbReference type="Proteomes" id="UP000094043">
    <property type="component" value="Chromosome 1"/>
</dbReference>
<name>A0AAJ8LYP2_9TREE</name>
<evidence type="ECO:0000313" key="3">
    <source>
        <dbReference type="Proteomes" id="UP000094043"/>
    </source>
</evidence>
<dbReference type="EMBL" id="CP143784">
    <property type="protein sequence ID" value="WVN85995.1"/>
    <property type="molecule type" value="Genomic_DNA"/>
</dbReference>
<proteinExistence type="predicted"/>